<dbReference type="PROSITE" id="PS51371">
    <property type="entry name" value="CBS"/>
    <property type="match status" value="1"/>
</dbReference>
<dbReference type="SUPFAM" id="SSF54631">
    <property type="entry name" value="CBS-domain pair"/>
    <property type="match status" value="1"/>
</dbReference>
<protein>
    <recommendedName>
        <fullName evidence="5">CBS domain-containing protein</fullName>
    </recommendedName>
</protein>
<proteinExistence type="predicted"/>
<dbReference type="GO" id="GO:0006355">
    <property type="term" value="P:regulation of DNA-templated transcription"/>
    <property type="evidence" value="ECO:0007669"/>
    <property type="project" value="InterPro"/>
</dbReference>
<dbReference type="AlphaFoldDB" id="F4BSX5"/>
<dbReference type="SMART" id="SM00116">
    <property type="entry name" value="CBS"/>
    <property type="match status" value="2"/>
</dbReference>
<dbReference type="InterPro" id="IPR000644">
    <property type="entry name" value="CBS_dom"/>
</dbReference>
<dbReference type="InterPro" id="IPR036390">
    <property type="entry name" value="WH_DNA-bd_sf"/>
</dbReference>
<keyword evidence="3" id="KW-0129">CBS domain</keyword>
<dbReference type="Pfam" id="PF00571">
    <property type="entry name" value="CBS"/>
    <property type="match status" value="1"/>
</dbReference>
<evidence type="ECO:0000256" key="4">
    <source>
        <dbReference type="SAM" id="Phobius"/>
    </source>
</evidence>
<dbReference type="InterPro" id="IPR005104">
    <property type="entry name" value="WHTH_HrcA_DNA-bd"/>
</dbReference>
<evidence type="ECO:0000259" key="5">
    <source>
        <dbReference type="PROSITE" id="PS51371"/>
    </source>
</evidence>
<evidence type="ECO:0000313" key="6">
    <source>
        <dbReference type="EMBL" id="AEB68085.1"/>
    </source>
</evidence>
<feature type="transmembrane region" description="Helical" evidence="4">
    <location>
        <begin position="101"/>
        <end position="122"/>
    </location>
</feature>
<keyword evidence="4" id="KW-0472">Membrane</keyword>
<keyword evidence="2" id="KW-0028">Amino-acid biosynthesis</keyword>
<accession>F4BSX5</accession>
<keyword evidence="1" id="KW-0677">Repeat</keyword>
<name>F4BSX5_METSG</name>
<dbReference type="PANTHER" id="PTHR48108:SF26">
    <property type="entry name" value="CBS DOMAIN-CONTAINING PROTEIN DDB_G0289609"/>
    <property type="match status" value="1"/>
</dbReference>
<dbReference type="InterPro" id="IPR051462">
    <property type="entry name" value="CBS_domain-containing"/>
</dbReference>
<gene>
    <name evidence="6" type="ordered locus">MCON_1421</name>
</gene>
<keyword evidence="2" id="KW-0486">Methionine biosynthesis</keyword>
<dbReference type="Gene3D" id="1.10.10.10">
    <property type="entry name" value="Winged helix-like DNA-binding domain superfamily/Winged helix DNA-binding domain"/>
    <property type="match status" value="1"/>
</dbReference>
<feature type="domain" description="CBS" evidence="5">
    <location>
        <begin position="400"/>
        <end position="452"/>
    </location>
</feature>
<dbReference type="PANTHER" id="PTHR48108">
    <property type="entry name" value="CBS DOMAIN-CONTAINING PROTEIN CBSX2, CHLOROPLASTIC"/>
    <property type="match status" value="1"/>
</dbReference>
<feature type="transmembrane region" description="Helical" evidence="4">
    <location>
        <begin position="142"/>
        <end position="160"/>
    </location>
</feature>
<dbReference type="HOGENOM" id="CLU_604976_0_0_2"/>
<dbReference type="GO" id="GO:0003677">
    <property type="term" value="F:DNA binding"/>
    <property type="evidence" value="ECO:0007669"/>
    <property type="project" value="InterPro"/>
</dbReference>
<dbReference type="InParanoid" id="F4BSX5"/>
<dbReference type="Pfam" id="PF03444">
    <property type="entry name" value="WHD_HrcA"/>
    <property type="match status" value="1"/>
</dbReference>
<evidence type="ECO:0000256" key="2">
    <source>
        <dbReference type="ARBA" id="ARBA00023167"/>
    </source>
</evidence>
<dbReference type="SUPFAM" id="SSF46785">
    <property type="entry name" value="Winged helix' DNA-binding domain"/>
    <property type="match status" value="1"/>
</dbReference>
<dbReference type="STRING" id="990316.MCON_1421"/>
<evidence type="ECO:0000313" key="7">
    <source>
        <dbReference type="Proteomes" id="UP000007807"/>
    </source>
</evidence>
<evidence type="ECO:0000256" key="1">
    <source>
        <dbReference type="ARBA" id="ARBA00022737"/>
    </source>
</evidence>
<dbReference type="Gene3D" id="3.10.580.10">
    <property type="entry name" value="CBS-domain"/>
    <property type="match status" value="1"/>
</dbReference>
<dbReference type="GO" id="GO:0009086">
    <property type="term" value="P:methionine biosynthetic process"/>
    <property type="evidence" value="ECO:0007669"/>
    <property type="project" value="UniProtKB-KW"/>
</dbReference>
<feature type="transmembrane region" description="Helical" evidence="4">
    <location>
        <begin position="59"/>
        <end position="89"/>
    </location>
</feature>
<keyword evidence="4" id="KW-0812">Transmembrane</keyword>
<dbReference type="InterPro" id="IPR012443">
    <property type="entry name" value="DUF1646"/>
</dbReference>
<dbReference type="Proteomes" id="UP000007807">
    <property type="component" value="Chromosome"/>
</dbReference>
<dbReference type="InterPro" id="IPR046342">
    <property type="entry name" value="CBS_dom_sf"/>
</dbReference>
<evidence type="ECO:0000256" key="3">
    <source>
        <dbReference type="PROSITE-ProRule" id="PRU00703"/>
    </source>
</evidence>
<dbReference type="Pfam" id="PF07854">
    <property type="entry name" value="DUF1646"/>
    <property type="match status" value="1"/>
</dbReference>
<dbReference type="EMBL" id="CP002565">
    <property type="protein sequence ID" value="AEB68085.1"/>
    <property type="molecule type" value="Genomic_DNA"/>
</dbReference>
<dbReference type="InterPro" id="IPR036388">
    <property type="entry name" value="WH-like_DNA-bd_sf"/>
</dbReference>
<keyword evidence="7" id="KW-1185">Reference proteome</keyword>
<keyword evidence="4" id="KW-1133">Transmembrane helix</keyword>
<reference evidence="6 7" key="1">
    <citation type="journal article" date="2011" name="J. Bacteriol.">
        <title>Complete genome sequence of Methanosaeta concilii, a specialist in aceticlastic methanogenesis.</title>
        <authorList>
            <person name="Barber R.D."/>
            <person name="Zhang L."/>
            <person name="Harnack M."/>
            <person name="Olson M.V."/>
            <person name="Kaul R."/>
            <person name="Ingram-Smith C."/>
            <person name="Smith K.S."/>
        </authorList>
    </citation>
    <scope>NUCLEOTIDE SEQUENCE [LARGE SCALE GENOMIC DNA]</scope>
    <source>
        <strain evidence="7">ATCC 5969 / DSM 3671 / JCM 10134 / NBRC 103675 / OCM 69 / GP-6</strain>
    </source>
</reference>
<organism evidence="6 7">
    <name type="scientific">Methanothrix soehngenii (strain ATCC 5969 / DSM 3671 / JCM 10134 / NBRC 103675 / OCM 69 / GP-6)</name>
    <name type="common">Methanosaeta concilii</name>
    <dbReference type="NCBI Taxonomy" id="990316"/>
    <lineage>
        <taxon>Archaea</taxon>
        <taxon>Methanobacteriati</taxon>
        <taxon>Methanobacteriota</taxon>
        <taxon>Stenosarchaea group</taxon>
        <taxon>Methanomicrobia</taxon>
        <taxon>Methanotrichales</taxon>
        <taxon>Methanotrichaceae</taxon>
        <taxon>Methanothrix</taxon>
    </lineage>
</organism>
<dbReference type="KEGG" id="mcj:MCON_1421"/>
<sequence>MVIPSGTTKMLRQYLSELYSAAMKIMAPAKPLVDALARRRELWFDGKLGSALQEIPLNVLLATIIVMLGLLAIFITPILPLLVLCVVAFMLSFNRKATARFVVMGGLSTGFGALTTVGLPPSPITSLRLEGSASATNFLTNLDPYTIFVIAAIGILSLGLQIDLTPVQRDTLSTLVNLHRTDSRAVKAKEIGELMDRNPETIRIQMRSLKALNLVESVTGPRGGYTATATAYDALSRGHNGDGDEVAVHIVKNGIVVEGASATEIVFNNAMRPPCQSCISIRVSGNIKDFSVGDEVEVGPTPISELYIRGKVAALDITASRIVLDLTEMISIPRRSVKTVARRAVRISPNTTLREASRILVINGAQEALVEDRSPGLVNMVDIAKAVAEGRTDREVREIMTPGFLTINSDAPIFEAVRMMGKTGARQLVVSDNGALWGIITPRDLMESLAHA</sequence>